<evidence type="ECO:0000313" key="11">
    <source>
        <dbReference type="Proteomes" id="UP000034883"/>
    </source>
</evidence>
<keyword evidence="6 8" id="KW-1133">Transmembrane helix</keyword>
<feature type="transmembrane region" description="Helical" evidence="8">
    <location>
        <begin position="236"/>
        <end position="257"/>
    </location>
</feature>
<evidence type="ECO:0000256" key="3">
    <source>
        <dbReference type="ARBA" id="ARBA00022448"/>
    </source>
</evidence>
<dbReference type="EMBL" id="CP011125">
    <property type="protein sequence ID" value="AKF09367.1"/>
    <property type="molecule type" value="Genomic_DNA"/>
</dbReference>
<dbReference type="GO" id="GO:0140359">
    <property type="term" value="F:ABC-type transporter activity"/>
    <property type="evidence" value="ECO:0007669"/>
    <property type="project" value="InterPro"/>
</dbReference>
<dbReference type="PROSITE" id="PS51012">
    <property type="entry name" value="ABC_TM2"/>
    <property type="match status" value="1"/>
</dbReference>
<feature type="transmembrane region" description="Helical" evidence="8">
    <location>
        <begin position="263"/>
        <end position="289"/>
    </location>
</feature>
<evidence type="ECO:0000256" key="7">
    <source>
        <dbReference type="ARBA" id="ARBA00023136"/>
    </source>
</evidence>
<evidence type="ECO:0000256" key="5">
    <source>
        <dbReference type="ARBA" id="ARBA00022692"/>
    </source>
</evidence>
<dbReference type="Proteomes" id="UP000034883">
    <property type="component" value="Chromosome"/>
</dbReference>
<organism evidence="10 11">
    <name type="scientific">Sandaracinus amylolyticus</name>
    <dbReference type="NCBI Taxonomy" id="927083"/>
    <lineage>
        <taxon>Bacteria</taxon>
        <taxon>Pseudomonadati</taxon>
        <taxon>Myxococcota</taxon>
        <taxon>Polyangia</taxon>
        <taxon>Polyangiales</taxon>
        <taxon>Sandaracinaceae</taxon>
        <taxon>Sandaracinus</taxon>
    </lineage>
</organism>
<comment type="similarity">
    <text evidence="2">Belongs to the ABC-2 integral membrane protein family.</text>
</comment>
<feature type="transmembrane region" description="Helical" evidence="8">
    <location>
        <begin position="357"/>
        <end position="375"/>
    </location>
</feature>
<dbReference type="Pfam" id="PF12698">
    <property type="entry name" value="ABC2_membrane_3"/>
    <property type="match status" value="1"/>
</dbReference>
<accession>A0A0F6W7G2</accession>
<dbReference type="PANTHER" id="PTHR30294:SF29">
    <property type="entry name" value="MULTIDRUG ABC TRANSPORTER PERMEASE YBHS-RELATED"/>
    <property type="match status" value="1"/>
</dbReference>
<dbReference type="STRING" id="927083.DB32_006516"/>
<dbReference type="PANTHER" id="PTHR30294">
    <property type="entry name" value="MEMBRANE COMPONENT OF ABC TRANSPORTER YHHJ-RELATED"/>
    <property type="match status" value="1"/>
</dbReference>
<name>A0A0F6W7G2_9BACT</name>
<evidence type="ECO:0000256" key="8">
    <source>
        <dbReference type="SAM" id="Phobius"/>
    </source>
</evidence>
<evidence type="ECO:0000256" key="6">
    <source>
        <dbReference type="ARBA" id="ARBA00022989"/>
    </source>
</evidence>
<protein>
    <submittedName>
        <fullName evidence="10">ABC transport system, permease component YbhR</fullName>
    </submittedName>
</protein>
<evidence type="ECO:0000256" key="1">
    <source>
        <dbReference type="ARBA" id="ARBA00004651"/>
    </source>
</evidence>
<dbReference type="AlphaFoldDB" id="A0A0F6W7G2"/>
<dbReference type="KEGG" id="samy:DB32_006516"/>
<feature type="domain" description="ABC transmembrane type-2" evidence="9">
    <location>
        <begin position="145"/>
        <end position="378"/>
    </location>
</feature>
<dbReference type="OrthoDB" id="9808686at2"/>
<keyword evidence="5 8" id="KW-0812">Transmembrane</keyword>
<dbReference type="Gene3D" id="3.40.1710.10">
    <property type="entry name" value="abc type-2 transporter like domain"/>
    <property type="match status" value="1"/>
</dbReference>
<keyword evidence="4" id="KW-1003">Cell membrane</keyword>
<dbReference type="InterPro" id="IPR051449">
    <property type="entry name" value="ABC-2_transporter_component"/>
</dbReference>
<feature type="transmembrane region" description="Helical" evidence="8">
    <location>
        <begin position="186"/>
        <end position="209"/>
    </location>
</feature>
<dbReference type="RefSeq" id="WP_053239026.1">
    <property type="nucleotide sequence ID" value="NZ_CP011125.1"/>
</dbReference>
<evidence type="ECO:0000256" key="2">
    <source>
        <dbReference type="ARBA" id="ARBA00007783"/>
    </source>
</evidence>
<evidence type="ECO:0000259" key="9">
    <source>
        <dbReference type="PROSITE" id="PS51012"/>
    </source>
</evidence>
<sequence length="380" mass="40417">MLAALRAVVTKEVRQTLRDKRMMALLIAAPVLQLVIFGNAVSFEIDRVPTVVVDHDRSAASRTFVQRLLADRTLELAGEALTADEAARALVTGRAAAAVVIEQDFARRIARGVPHEPATVQVIVDGTNPNKSSVAANAASRFSQVAAREAIGERLARLGASAPRITPAPSLEARVLYNPRLRTPIYMVPGIMAMLLLVVTTIITAMGLARERESGTLEQVLVTPVRPAVLIAGKMLPFAAIGLFDFGLAMAVGAYGFDMPIRGSLVLLSGVTLLYLVATLSAGLLISTISRTQQQAFMGGFLFMLPAALLSGIMTPIHAMPAWLQPLTLVNPLRHYAIAMRAVLLRGAGPEDLLPEILALAAIGGTLAVLAATRFRKTLA</sequence>
<feature type="transmembrane region" description="Helical" evidence="8">
    <location>
        <begin position="301"/>
        <end position="324"/>
    </location>
</feature>
<reference evidence="10 11" key="1">
    <citation type="submission" date="2015-03" db="EMBL/GenBank/DDBJ databases">
        <title>Genome assembly of Sandaracinus amylolyticus DSM 53668.</title>
        <authorList>
            <person name="Sharma G."/>
            <person name="Subramanian S."/>
        </authorList>
    </citation>
    <scope>NUCLEOTIDE SEQUENCE [LARGE SCALE GENOMIC DNA]</scope>
    <source>
        <strain evidence="10 11">DSM 53668</strain>
    </source>
</reference>
<comment type="subcellular location">
    <subcellularLocation>
        <location evidence="1">Cell membrane</location>
        <topology evidence="1">Multi-pass membrane protein</topology>
    </subcellularLocation>
</comment>
<gene>
    <name evidence="10" type="ORF">DB32_006516</name>
</gene>
<keyword evidence="3" id="KW-0813">Transport</keyword>
<dbReference type="GO" id="GO:0005886">
    <property type="term" value="C:plasma membrane"/>
    <property type="evidence" value="ECO:0007669"/>
    <property type="project" value="UniProtKB-SubCell"/>
</dbReference>
<evidence type="ECO:0000256" key="4">
    <source>
        <dbReference type="ARBA" id="ARBA00022475"/>
    </source>
</evidence>
<keyword evidence="11" id="KW-1185">Reference proteome</keyword>
<keyword evidence="7 8" id="KW-0472">Membrane</keyword>
<dbReference type="InterPro" id="IPR013525">
    <property type="entry name" value="ABC2_TM"/>
</dbReference>
<evidence type="ECO:0000313" key="10">
    <source>
        <dbReference type="EMBL" id="AKF09367.1"/>
    </source>
</evidence>
<proteinExistence type="inferred from homology"/>
<dbReference type="InterPro" id="IPR047817">
    <property type="entry name" value="ABC2_TM_bact-type"/>
</dbReference>